<proteinExistence type="predicted"/>
<dbReference type="InterPro" id="IPR013686">
    <property type="entry name" value="Polypept-transport_assoc_ShlB"/>
</dbReference>
<feature type="chain" id="PRO_5047006609" evidence="4">
    <location>
        <begin position="18"/>
        <end position="567"/>
    </location>
</feature>
<dbReference type="InterPro" id="IPR051544">
    <property type="entry name" value="TPS_OM_transporter"/>
</dbReference>
<feature type="signal peptide" evidence="4">
    <location>
        <begin position="1"/>
        <end position="17"/>
    </location>
</feature>
<name>A0ABQ1NB78_9BURK</name>
<evidence type="ECO:0000256" key="4">
    <source>
        <dbReference type="SAM" id="SignalP"/>
    </source>
</evidence>
<dbReference type="Proteomes" id="UP000602004">
    <property type="component" value="Unassembled WGS sequence"/>
</dbReference>
<evidence type="ECO:0000259" key="7">
    <source>
        <dbReference type="Pfam" id="PF17287"/>
    </source>
</evidence>
<reference evidence="9" key="1">
    <citation type="journal article" date="2019" name="Int. J. Syst. Evol. Microbiol.">
        <title>The Global Catalogue of Microorganisms (GCM) 10K type strain sequencing project: providing services to taxonomists for standard genome sequencing and annotation.</title>
        <authorList>
            <consortium name="The Broad Institute Genomics Platform"/>
            <consortium name="The Broad Institute Genome Sequencing Center for Infectious Disease"/>
            <person name="Wu L."/>
            <person name="Ma J."/>
        </authorList>
    </citation>
    <scope>NUCLEOTIDE SEQUENCE [LARGE SCALE GENOMIC DNA]</scope>
    <source>
        <strain evidence="9">CGMCC 1.15103</strain>
    </source>
</reference>
<dbReference type="Gene3D" id="2.40.160.50">
    <property type="entry name" value="membrane protein fhac: a member of the omp85/tpsb transporter family"/>
    <property type="match status" value="1"/>
</dbReference>
<keyword evidence="1" id="KW-0472">Membrane</keyword>
<evidence type="ECO:0000256" key="3">
    <source>
        <dbReference type="ARBA" id="ARBA00023237"/>
    </source>
</evidence>
<dbReference type="InterPro" id="IPR027282">
    <property type="entry name" value="TPS"/>
</dbReference>
<feature type="domain" description="ShlB POTRA" evidence="7">
    <location>
        <begin position="173"/>
        <end position="203"/>
    </location>
</feature>
<evidence type="ECO:0000256" key="2">
    <source>
        <dbReference type="ARBA" id="ARBA00022692"/>
    </source>
</evidence>
<sequence length="567" mass="59757">MTYVGALLASTASSAIAFEAADPANHAILDLQQQRLLDQAREQREGLSAREPASPAVARRAATPQTLDILGAQTCLPVENVGFSGAALLPDGLKYQIALNAAGRCLDNAELTHLLDEVNDWYVQHGYVTSHAWLPTREAGSRALVIAAVEGKLSRVYFGDGDGDGDGDGASRADSAARMAFAGTAGEPLNLRDIEQGVDQIDRIVPGGVKAAVRAAPQEGYSDVVLSGQPVRLLNFVAGIDNSGQKSTGRQNFNAAVTVNNALGRAEQLGVSATTTPALHGDRFRRTFGAFATVPLGYWSFGYSGAAGSFAVPLDVSGVKLRYHGSSFQNRFTVTRTVERNAARKIDVFASLSSYVGNSFIEEFQLENGSERTSTAQVGVNFATRVGSRSYFTFSPAFTQGLPFATRDMSEDGGPSAGFRKLAASASLYTQITPNVAFLSSAYAQWAPAALFSSERMVVGGDTSVRGFRDQYLYANTGAYLRNEVDWSVPLPSLGTRVTMTAAVDAGRVVPVSGEPNASGNLVGAAIGASTSWKGVTASLSVGAPLFAPKRLNADPIVLNVRLSSSF</sequence>
<keyword evidence="4" id="KW-0732">Signal</keyword>
<keyword evidence="9" id="KW-1185">Reference proteome</keyword>
<evidence type="ECO:0000313" key="8">
    <source>
        <dbReference type="EMBL" id="GGC53372.1"/>
    </source>
</evidence>
<dbReference type="PIRSF" id="PIRSF029745">
    <property type="entry name" value="FhaC"/>
    <property type="match status" value="1"/>
</dbReference>
<feature type="domain" description="Polypeptide-transport-associated ShlB-type" evidence="6">
    <location>
        <begin position="76"/>
        <end position="151"/>
    </location>
</feature>
<dbReference type="Gene3D" id="3.10.20.310">
    <property type="entry name" value="membrane protein fhac"/>
    <property type="match status" value="1"/>
</dbReference>
<dbReference type="InterPro" id="IPR005565">
    <property type="entry name" value="Hemolysn_activator_HlyB_C"/>
</dbReference>
<protein>
    <submittedName>
        <fullName evidence="8">Peptide transporter</fullName>
    </submittedName>
</protein>
<evidence type="ECO:0000256" key="1">
    <source>
        <dbReference type="ARBA" id="ARBA00022452"/>
    </source>
</evidence>
<keyword evidence="2" id="KW-0812">Transmembrane</keyword>
<dbReference type="EMBL" id="BMHL01000008">
    <property type="protein sequence ID" value="GGC53372.1"/>
    <property type="molecule type" value="Genomic_DNA"/>
</dbReference>
<dbReference type="Pfam" id="PF08479">
    <property type="entry name" value="POTRA_2"/>
    <property type="match status" value="1"/>
</dbReference>
<dbReference type="Pfam" id="PF17287">
    <property type="entry name" value="POTRA_3"/>
    <property type="match status" value="1"/>
</dbReference>
<keyword evidence="3" id="KW-0998">Cell outer membrane</keyword>
<accession>A0ABQ1NB78</accession>
<organism evidence="8 9">
    <name type="scientific">Paraburkholderia caffeinilytica</name>
    <dbReference type="NCBI Taxonomy" id="1761016"/>
    <lineage>
        <taxon>Bacteria</taxon>
        <taxon>Pseudomonadati</taxon>
        <taxon>Pseudomonadota</taxon>
        <taxon>Betaproteobacteria</taxon>
        <taxon>Burkholderiales</taxon>
        <taxon>Burkholderiaceae</taxon>
        <taxon>Paraburkholderia</taxon>
    </lineage>
</organism>
<dbReference type="PANTHER" id="PTHR34597">
    <property type="entry name" value="SLR1661 PROTEIN"/>
    <property type="match status" value="1"/>
</dbReference>
<keyword evidence="1" id="KW-1134">Transmembrane beta strand</keyword>
<gene>
    <name evidence="8" type="ORF">GCM10011400_46230</name>
</gene>
<dbReference type="InterPro" id="IPR035251">
    <property type="entry name" value="ShlB_POTRA"/>
</dbReference>
<evidence type="ECO:0000259" key="6">
    <source>
        <dbReference type="Pfam" id="PF08479"/>
    </source>
</evidence>
<dbReference type="Pfam" id="PF03865">
    <property type="entry name" value="ShlB"/>
    <property type="match status" value="1"/>
</dbReference>
<evidence type="ECO:0000313" key="9">
    <source>
        <dbReference type="Proteomes" id="UP000602004"/>
    </source>
</evidence>
<comment type="caution">
    <text evidence="8">The sequence shown here is derived from an EMBL/GenBank/DDBJ whole genome shotgun (WGS) entry which is preliminary data.</text>
</comment>
<dbReference type="PANTHER" id="PTHR34597:SF3">
    <property type="entry name" value="OUTER MEMBRANE TRANSPORTER CDIB"/>
    <property type="match status" value="1"/>
</dbReference>
<feature type="domain" description="Haemolysin activator HlyB C-terminal" evidence="5">
    <location>
        <begin position="220"/>
        <end position="530"/>
    </location>
</feature>
<evidence type="ECO:0000259" key="5">
    <source>
        <dbReference type="Pfam" id="PF03865"/>
    </source>
</evidence>